<keyword evidence="5 9" id="KW-0999">Mitochondrion inner membrane</keyword>
<keyword evidence="9" id="KW-0813">Transport</keyword>
<dbReference type="EMBL" id="MVGC01000032">
    <property type="protein sequence ID" value="RJE25991.1"/>
    <property type="molecule type" value="Genomic_DNA"/>
</dbReference>
<dbReference type="PANTHER" id="PTHR14110:SF0">
    <property type="entry name" value="MITOCHONDRIAL IMPORT INNER MEMBRANE TRANSLOCASE SUBUNIT TIM22"/>
    <property type="match status" value="1"/>
</dbReference>
<evidence type="ECO:0000256" key="3">
    <source>
        <dbReference type="ARBA" id="ARBA00020722"/>
    </source>
</evidence>
<comment type="subcellular location">
    <subcellularLocation>
        <location evidence="1 9">Mitochondrion inner membrane</location>
        <topology evidence="1 9">Multi-pass membrane protein</topology>
    </subcellularLocation>
</comment>
<keyword evidence="11" id="KW-1185">Reference proteome</keyword>
<dbReference type="GO" id="GO:0030943">
    <property type="term" value="F:mitochondrion targeting sequence binding"/>
    <property type="evidence" value="ECO:0007669"/>
    <property type="project" value="TreeGrafter"/>
</dbReference>
<evidence type="ECO:0000256" key="6">
    <source>
        <dbReference type="ARBA" id="ARBA00022989"/>
    </source>
</evidence>
<dbReference type="GO" id="GO:0045039">
    <property type="term" value="P:protein insertion into mitochondrial inner membrane"/>
    <property type="evidence" value="ECO:0007669"/>
    <property type="project" value="UniProtKB-UniRule"/>
</dbReference>
<sequence>MAFPGMTPPMGGMPGGSGNDAQGLSNQDMALLYYSRLAAESCASKTVMSGVAGFGMGAIFGLFMSSMSYDSPMTPQNQQIADLPLRQQVRYGLKDMGSRSLSAGKNFGIVGALFAGIECCIEGFRAKNDLKNIAAAGCLSGGILGARAGPYAACAGCVGFSAFSTAIDWYMLSPSEPDD</sequence>
<keyword evidence="4" id="KW-0812">Transmembrane</keyword>
<evidence type="ECO:0000256" key="4">
    <source>
        <dbReference type="ARBA" id="ARBA00022692"/>
    </source>
</evidence>
<dbReference type="InterPro" id="IPR039175">
    <property type="entry name" value="TIM22"/>
</dbReference>
<keyword evidence="7 9" id="KW-0496">Mitochondrion</keyword>
<protein>
    <recommendedName>
        <fullName evidence="3 9">Mitochondrial import inner membrane translocase subunit TIM22</fullName>
    </recommendedName>
</protein>
<evidence type="ECO:0000256" key="9">
    <source>
        <dbReference type="RuleBase" id="RU367038"/>
    </source>
</evidence>
<evidence type="ECO:0000256" key="1">
    <source>
        <dbReference type="ARBA" id="ARBA00004448"/>
    </source>
</evidence>
<comment type="similarity">
    <text evidence="2 9">Belongs to the Tim17/Tim22/Tim23 family.</text>
</comment>
<keyword evidence="6" id="KW-1133">Transmembrane helix</keyword>
<evidence type="ECO:0000256" key="5">
    <source>
        <dbReference type="ARBA" id="ARBA00022792"/>
    </source>
</evidence>
<comment type="subunit">
    <text evidence="9">Component of the TIM22 complex.</text>
</comment>
<proteinExistence type="inferred from homology"/>
<gene>
    <name evidence="10" type="ORF">PHISCL_01676</name>
</gene>
<dbReference type="Proteomes" id="UP000266188">
    <property type="component" value="Unassembled WGS sequence"/>
</dbReference>
<evidence type="ECO:0000313" key="10">
    <source>
        <dbReference type="EMBL" id="RJE25991.1"/>
    </source>
</evidence>
<comment type="function">
    <text evidence="9">Essential core component of the TIM22 complex, a complex that mediates the import and insertion of multi-pass transmembrane proteins into the mitochondrial inner membrane. In the TIM22 complex, it constitutes the voltage-activated and signal-gated channel. Forms a twin-pore translocase that uses the membrane potential as external driving force in 2 voltage-dependent steps.</text>
</comment>
<evidence type="ECO:0000256" key="8">
    <source>
        <dbReference type="ARBA" id="ARBA00023136"/>
    </source>
</evidence>
<evidence type="ECO:0000256" key="2">
    <source>
        <dbReference type="ARBA" id="ARBA00008444"/>
    </source>
</evidence>
<evidence type="ECO:0000256" key="7">
    <source>
        <dbReference type="ARBA" id="ARBA00023128"/>
    </source>
</evidence>
<dbReference type="GO" id="GO:0042721">
    <property type="term" value="C:TIM22 mitochondrial import inner membrane insertion complex"/>
    <property type="evidence" value="ECO:0007669"/>
    <property type="project" value="UniProtKB-UniRule"/>
</dbReference>
<dbReference type="GO" id="GO:0008320">
    <property type="term" value="F:protein transmembrane transporter activity"/>
    <property type="evidence" value="ECO:0007669"/>
    <property type="project" value="UniProtKB-UniRule"/>
</dbReference>
<accession>A0A3A3A9G4</accession>
<dbReference type="OrthoDB" id="75343at2759"/>
<dbReference type="AlphaFoldDB" id="A0A3A3A9G4"/>
<reference evidence="11" key="1">
    <citation type="submission" date="2017-02" db="EMBL/GenBank/DDBJ databases">
        <authorList>
            <person name="Tafer H."/>
            <person name="Lopandic K."/>
        </authorList>
    </citation>
    <scope>NUCLEOTIDE SEQUENCE [LARGE SCALE GENOMIC DNA]</scope>
    <source>
        <strain evidence="11">CBS 366.77</strain>
    </source>
</reference>
<dbReference type="STRING" id="2070753.A0A3A3A9G4"/>
<keyword evidence="9" id="KW-0811">Translocation</keyword>
<keyword evidence="9" id="KW-0653">Protein transport</keyword>
<keyword evidence="8" id="KW-0472">Membrane</keyword>
<name>A0A3A3A9G4_9EURO</name>
<comment type="caution">
    <text evidence="10">The sequence shown here is derived from an EMBL/GenBank/DDBJ whole genome shotgun (WGS) entry which is preliminary data.</text>
</comment>
<organism evidence="10 11">
    <name type="scientific">Aspergillus sclerotialis</name>
    <dbReference type="NCBI Taxonomy" id="2070753"/>
    <lineage>
        <taxon>Eukaryota</taxon>
        <taxon>Fungi</taxon>
        <taxon>Dikarya</taxon>
        <taxon>Ascomycota</taxon>
        <taxon>Pezizomycotina</taxon>
        <taxon>Eurotiomycetes</taxon>
        <taxon>Eurotiomycetidae</taxon>
        <taxon>Eurotiales</taxon>
        <taxon>Aspergillaceae</taxon>
        <taxon>Aspergillus</taxon>
        <taxon>Aspergillus subgen. Polypaecilum</taxon>
    </lineage>
</organism>
<dbReference type="PANTHER" id="PTHR14110">
    <property type="entry name" value="MITOCHONDRIAL IMPORT INNER MEMBRANE TRANSLOCASE SUBUNIT TIM22"/>
    <property type="match status" value="1"/>
</dbReference>
<evidence type="ECO:0000313" key="11">
    <source>
        <dbReference type="Proteomes" id="UP000266188"/>
    </source>
</evidence>
<dbReference type="Pfam" id="PF02466">
    <property type="entry name" value="Tim17"/>
    <property type="match status" value="1"/>
</dbReference>